<comment type="caution">
    <text evidence="2">The sequence shown here is derived from an EMBL/GenBank/DDBJ whole genome shotgun (WGS) entry which is preliminary data.</text>
</comment>
<reference evidence="2 3" key="1">
    <citation type="submission" date="2019-09" db="EMBL/GenBank/DDBJ databases">
        <title>Genome sequence and assembly of Taibaiella sp.</title>
        <authorList>
            <person name="Chhetri G."/>
        </authorList>
    </citation>
    <scope>NUCLEOTIDE SEQUENCE [LARGE SCALE GENOMIC DNA]</scope>
    <source>
        <strain evidence="2 3">KVB11</strain>
    </source>
</reference>
<protein>
    <submittedName>
        <fullName evidence="2">Uncharacterized protein</fullName>
    </submittedName>
</protein>
<sequence length="121" mass="13227">MMRFILVLLLAAITSYFAVMVMPWWICMLLSFIIILLLPMKGGKAFLAAALGTAIAYAFMSIQTDMANEHILSSKMAMLFHLPSYILMIVVTALIGAITSGLGACMASALHLLFRKKNIPS</sequence>
<evidence type="ECO:0000313" key="3">
    <source>
        <dbReference type="Proteomes" id="UP000323632"/>
    </source>
</evidence>
<evidence type="ECO:0000256" key="1">
    <source>
        <dbReference type="SAM" id="Phobius"/>
    </source>
</evidence>
<accession>A0A5M6CUF9</accession>
<evidence type="ECO:0000313" key="2">
    <source>
        <dbReference type="EMBL" id="KAA5536635.1"/>
    </source>
</evidence>
<name>A0A5M6CUF9_9BACT</name>
<keyword evidence="1" id="KW-0812">Transmembrane</keyword>
<feature type="transmembrane region" description="Helical" evidence="1">
    <location>
        <begin position="45"/>
        <end position="64"/>
    </location>
</feature>
<dbReference type="EMBL" id="VWSH01000001">
    <property type="protein sequence ID" value="KAA5536635.1"/>
    <property type="molecule type" value="Genomic_DNA"/>
</dbReference>
<keyword evidence="1" id="KW-1133">Transmembrane helix</keyword>
<dbReference type="Proteomes" id="UP000323632">
    <property type="component" value="Unassembled WGS sequence"/>
</dbReference>
<gene>
    <name evidence="2" type="ORF">F0919_02905</name>
</gene>
<feature type="transmembrane region" description="Helical" evidence="1">
    <location>
        <begin position="84"/>
        <end position="114"/>
    </location>
</feature>
<proteinExistence type="predicted"/>
<dbReference type="RefSeq" id="WP_150031212.1">
    <property type="nucleotide sequence ID" value="NZ_VWSH01000001.1"/>
</dbReference>
<organism evidence="2 3">
    <name type="scientific">Taibaiella lutea</name>
    <dbReference type="NCBI Taxonomy" id="2608001"/>
    <lineage>
        <taxon>Bacteria</taxon>
        <taxon>Pseudomonadati</taxon>
        <taxon>Bacteroidota</taxon>
        <taxon>Chitinophagia</taxon>
        <taxon>Chitinophagales</taxon>
        <taxon>Chitinophagaceae</taxon>
        <taxon>Taibaiella</taxon>
    </lineage>
</organism>
<keyword evidence="3" id="KW-1185">Reference proteome</keyword>
<keyword evidence="1" id="KW-0472">Membrane</keyword>
<dbReference type="AlphaFoldDB" id="A0A5M6CUF9"/>
<feature type="transmembrane region" description="Helical" evidence="1">
    <location>
        <begin position="6"/>
        <end position="38"/>
    </location>
</feature>